<comment type="caution">
    <text evidence="15">The sequence shown here is derived from an EMBL/GenBank/DDBJ whole genome shotgun (WGS) entry which is preliminary data.</text>
</comment>
<keyword evidence="6 10" id="KW-1133">Transmembrane helix</keyword>
<dbReference type="SUPFAM" id="SSF54631">
    <property type="entry name" value="CBS-domain pair"/>
    <property type="match status" value="1"/>
</dbReference>
<evidence type="ECO:0000313" key="15">
    <source>
        <dbReference type="EMBL" id="ROP43265.1"/>
    </source>
</evidence>
<accession>A0A3N1HLC0</accession>
<dbReference type="SMART" id="SM00116">
    <property type="entry name" value="CBS"/>
    <property type="match status" value="2"/>
</dbReference>
<dbReference type="Gene3D" id="3.10.580.10">
    <property type="entry name" value="CBS-domain"/>
    <property type="match status" value="1"/>
</dbReference>
<evidence type="ECO:0000256" key="1">
    <source>
        <dbReference type="ARBA" id="ARBA00004651"/>
    </source>
</evidence>
<dbReference type="InterPro" id="IPR000644">
    <property type="entry name" value="CBS_dom"/>
</dbReference>
<sequence>MTMSLGWEIVLVLVFVLVGGVFAMSELALVSLRDGQVKAMVGQNLRGALAVERLRGSTNRFLSAVQIGVTAAGFFASAYGGATIAARLTPVLVGWGVPEGVATTVSLVVITALVSYVSLVLGELVPKRIALQRPDAVSRLVAPALEKIAVLATPVIWLLGKSTNLVVRLLGMNPDDERDEVSEEELREMVSSHEDLDDDERRLLDDVFAAADRRVAEVMVPRTEVEFLDGAKTLEEAAQEIEHRPHSRYPVTGEGVDDVIGFVHVRDVLTALRHPERSTGRLQDVMRPVSLVTGNQAVLPALSEMRRTRRHIAVVVDEYGGTDGIVTLEDLVEELVGDIEDEHDRRDVEAPEVVGHVELSGLLHRDEVLDQTGVQLPEGSFETLAGFVMDRLGRLPGEGDVVEDLGHRFTVLRLDGRRADRIGVEAVEEEPEGPGGDPAGRAGSGDLRSGVTRGAAADGDGGPGRG</sequence>
<keyword evidence="7 9" id="KW-0129">CBS domain</keyword>
<feature type="domain" description="CNNM transmembrane" evidence="14">
    <location>
        <begin position="1"/>
        <end position="200"/>
    </location>
</feature>
<dbReference type="InterPro" id="IPR016169">
    <property type="entry name" value="FAD-bd_PCMH_sub2"/>
</dbReference>
<dbReference type="PROSITE" id="PS51371">
    <property type="entry name" value="CBS"/>
    <property type="match status" value="2"/>
</dbReference>
<proteinExistence type="inferred from homology"/>
<dbReference type="Pfam" id="PF01595">
    <property type="entry name" value="CNNM"/>
    <property type="match status" value="1"/>
</dbReference>
<dbReference type="InParanoid" id="A0A3N1HLC0"/>
<dbReference type="Pfam" id="PF03471">
    <property type="entry name" value="CorC_HlyC"/>
    <property type="match status" value="1"/>
</dbReference>
<dbReference type="Pfam" id="PF00571">
    <property type="entry name" value="CBS"/>
    <property type="match status" value="2"/>
</dbReference>
<evidence type="ECO:0000259" key="14">
    <source>
        <dbReference type="PROSITE" id="PS51846"/>
    </source>
</evidence>
<feature type="transmembrane region" description="Helical" evidence="12">
    <location>
        <begin position="6"/>
        <end position="30"/>
    </location>
</feature>
<protein>
    <submittedName>
        <fullName evidence="15">Putative hemolysin</fullName>
    </submittedName>
</protein>
<keyword evidence="5" id="KW-0677">Repeat</keyword>
<keyword evidence="4 10" id="KW-0812">Transmembrane</keyword>
<evidence type="ECO:0000256" key="3">
    <source>
        <dbReference type="ARBA" id="ARBA00022475"/>
    </source>
</evidence>
<feature type="transmembrane region" description="Helical" evidence="12">
    <location>
        <begin position="61"/>
        <end position="81"/>
    </location>
</feature>
<dbReference type="Proteomes" id="UP000276232">
    <property type="component" value="Unassembled WGS sequence"/>
</dbReference>
<dbReference type="InterPro" id="IPR002550">
    <property type="entry name" value="CNNM"/>
</dbReference>
<evidence type="ECO:0000313" key="16">
    <source>
        <dbReference type="Proteomes" id="UP000276232"/>
    </source>
</evidence>
<evidence type="ECO:0000256" key="6">
    <source>
        <dbReference type="ARBA" id="ARBA00022989"/>
    </source>
</evidence>
<dbReference type="InterPro" id="IPR051676">
    <property type="entry name" value="UPF0053_domain"/>
</dbReference>
<evidence type="ECO:0000256" key="4">
    <source>
        <dbReference type="ARBA" id="ARBA00022692"/>
    </source>
</evidence>
<comment type="similarity">
    <text evidence="2">Belongs to the UPF0053 family.</text>
</comment>
<dbReference type="FunFam" id="3.10.580.10:FF:000002">
    <property type="entry name" value="Magnesium/cobalt efflux protein CorC"/>
    <property type="match status" value="1"/>
</dbReference>
<evidence type="ECO:0000256" key="9">
    <source>
        <dbReference type="PROSITE-ProRule" id="PRU00703"/>
    </source>
</evidence>
<dbReference type="GO" id="GO:0005886">
    <property type="term" value="C:plasma membrane"/>
    <property type="evidence" value="ECO:0007669"/>
    <property type="project" value="UniProtKB-SubCell"/>
</dbReference>
<dbReference type="InterPro" id="IPR046342">
    <property type="entry name" value="CBS_dom_sf"/>
</dbReference>
<dbReference type="Gene3D" id="3.30.465.10">
    <property type="match status" value="1"/>
</dbReference>
<reference evidence="15 16" key="1">
    <citation type="journal article" date="2015" name="Stand. Genomic Sci.">
        <title>Genomic Encyclopedia of Bacterial and Archaeal Type Strains, Phase III: the genomes of soil and plant-associated and newly described type strains.</title>
        <authorList>
            <person name="Whitman W.B."/>
            <person name="Woyke T."/>
            <person name="Klenk H.P."/>
            <person name="Zhou Y."/>
            <person name="Lilburn T.G."/>
            <person name="Beck B.J."/>
            <person name="De Vos P."/>
            <person name="Vandamme P."/>
            <person name="Eisen J.A."/>
            <person name="Garrity G."/>
            <person name="Hugenholtz P."/>
            <person name="Kyrpides N.C."/>
        </authorList>
    </citation>
    <scope>NUCLEOTIDE SEQUENCE [LARGE SCALE GENOMIC DNA]</scope>
    <source>
        <strain evidence="15 16">CECT 7306</strain>
    </source>
</reference>
<keyword evidence="3" id="KW-1003">Cell membrane</keyword>
<dbReference type="PROSITE" id="PS51846">
    <property type="entry name" value="CNNM"/>
    <property type="match status" value="1"/>
</dbReference>
<dbReference type="PANTHER" id="PTHR43099:SF2">
    <property type="entry name" value="UPF0053 PROTEIN YRKA"/>
    <property type="match status" value="1"/>
</dbReference>
<dbReference type="PANTHER" id="PTHR43099">
    <property type="entry name" value="UPF0053 PROTEIN YRKA"/>
    <property type="match status" value="1"/>
</dbReference>
<feature type="domain" description="CBS" evidence="13">
    <location>
        <begin position="219"/>
        <end position="279"/>
    </location>
</feature>
<feature type="transmembrane region" description="Helical" evidence="12">
    <location>
        <begin position="101"/>
        <end position="125"/>
    </location>
</feature>
<organism evidence="15 16">
    <name type="scientific">Pseudokineococcus lusitanus</name>
    <dbReference type="NCBI Taxonomy" id="763993"/>
    <lineage>
        <taxon>Bacteria</taxon>
        <taxon>Bacillati</taxon>
        <taxon>Actinomycetota</taxon>
        <taxon>Actinomycetes</taxon>
        <taxon>Kineosporiales</taxon>
        <taxon>Kineosporiaceae</taxon>
        <taxon>Pseudokineococcus</taxon>
    </lineage>
</organism>
<dbReference type="GO" id="GO:0050660">
    <property type="term" value="F:flavin adenine dinucleotide binding"/>
    <property type="evidence" value="ECO:0007669"/>
    <property type="project" value="InterPro"/>
</dbReference>
<comment type="subcellular location">
    <subcellularLocation>
        <location evidence="1">Cell membrane</location>
        <topology evidence="1">Multi-pass membrane protein</topology>
    </subcellularLocation>
</comment>
<evidence type="ECO:0000256" key="12">
    <source>
        <dbReference type="SAM" id="Phobius"/>
    </source>
</evidence>
<dbReference type="InterPro" id="IPR036318">
    <property type="entry name" value="FAD-bd_PCMH-like_sf"/>
</dbReference>
<evidence type="ECO:0000256" key="2">
    <source>
        <dbReference type="ARBA" id="ARBA00006337"/>
    </source>
</evidence>
<dbReference type="InterPro" id="IPR044751">
    <property type="entry name" value="Ion_transp-like_CBS"/>
</dbReference>
<dbReference type="SUPFAM" id="SSF56176">
    <property type="entry name" value="FAD-binding/transporter-associated domain-like"/>
    <property type="match status" value="1"/>
</dbReference>
<evidence type="ECO:0000256" key="5">
    <source>
        <dbReference type="ARBA" id="ARBA00022737"/>
    </source>
</evidence>
<name>A0A3N1HLC0_9ACTN</name>
<evidence type="ECO:0000256" key="8">
    <source>
        <dbReference type="ARBA" id="ARBA00023136"/>
    </source>
</evidence>
<gene>
    <name evidence="15" type="ORF">EDC03_1866</name>
</gene>
<feature type="domain" description="CBS" evidence="13">
    <location>
        <begin position="285"/>
        <end position="342"/>
    </location>
</feature>
<dbReference type="EMBL" id="RJKN01000004">
    <property type="protein sequence ID" value="ROP43265.1"/>
    <property type="molecule type" value="Genomic_DNA"/>
</dbReference>
<evidence type="ECO:0000259" key="13">
    <source>
        <dbReference type="PROSITE" id="PS51371"/>
    </source>
</evidence>
<dbReference type="SMART" id="SM01091">
    <property type="entry name" value="CorC_HlyC"/>
    <property type="match status" value="1"/>
</dbReference>
<feature type="transmembrane region" description="Helical" evidence="12">
    <location>
        <begin position="137"/>
        <end position="159"/>
    </location>
</feature>
<evidence type="ECO:0000256" key="11">
    <source>
        <dbReference type="SAM" id="MobiDB-lite"/>
    </source>
</evidence>
<dbReference type="AlphaFoldDB" id="A0A3N1HLC0"/>
<dbReference type="CDD" id="cd04590">
    <property type="entry name" value="CBS_pair_CorC_HlyC_assoc"/>
    <property type="match status" value="1"/>
</dbReference>
<keyword evidence="8 10" id="KW-0472">Membrane</keyword>
<evidence type="ECO:0000256" key="10">
    <source>
        <dbReference type="PROSITE-ProRule" id="PRU01193"/>
    </source>
</evidence>
<dbReference type="InterPro" id="IPR005170">
    <property type="entry name" value="Transptr-assoc_dom"/>
</dbReference>
<evidence type="ECO:0000256" key="7">
    <source>
        <dbReference type="ARBA" id="ARBA00023122"/>
    </source>
</evidence>
<keyword evidence="16" id="KW-1185">Reference proteome</keyword>
<feature type="region of interest" description="Disordered" evidence="11">
    <location>
        <begin position="423"/>
        <end position="466"/>
    </location>
</feature>